<dbReference type="PANTHER" id="PTHR43689">
    <property type="entry name" value="HYDROLASE"/>
    <property type="match status" value="1"/>
</dbReference>
<gene>
    <name evidence="2" type="primary">dhmA_5</name>
    <name evidence="2" type="ORF">LMG32289_06040</name>
</gene>
<dbReference type="Pfam" id="PF00561">
    <property type="entry name" value="Abhydrolase_1"/>
    <property type="match status" value="1"/>
</dbReference>
<dbReference type="PANTHER" id="PTHR43689:SF8">
    <property type="entry name" value="ALPHA_BETA-HYDROLASES SUPERFAMILY PROTEIN"/>
    <property type="match status" value="1"/>
</dbReference>
<comment type="caution">
    <text evidence="2">The sequence shown here is derived from an EMBL/GenBank/DDBJ whole genome shotgun (WGS) entry which is preliminary data.</text>
</comment>
<dbReference type="InterPro" id="IPR000639">
    <property type="entry name" value="Epox_hydrolase-like"/>
</dbReference>
<evidence type="ECO:0000313" key="3">
    <source>
        <dbReference type="Proteomes" id="UP000706525"/>
    </source>
</evidence>
<dbReference type="InterPro" id="IPR000073">
    <property type="entry name" value="AB_hydrolase_1"/>
</dbReference>
<dbReference type="PRINTS" id="PR00111">
    <property type="entry name" value="ABHYDROLASE"/>
</dbReference>
<keyword evidence="2" id="KW-0378">Hydrolase</keyword>
<evidence type="ECO:0000259" key="1">
    <source>
        <dbReference type="Pfam" id="PF00561"/>
    </source>
</evidence>
<reference evidence="2 3" key="1">
    <citation type="submission" date="2021-08" db="EMBL/GenBank/DDBJ databases">
        <authorList>
            <person name="Peeters C."/>
        </authorList>
    </citation>
    <scope>NUCLEOTIDE SEQUENCE [LARGE SCALE GENOMIC DNA]</scope>
    <source>
        <strain evidence="2 3">LMG 32289</strain>
    </source>
</reference>
<feature type="domain" description="AB hydrolase-1" evidence="1">
    <location>
        <begin position="18"/>
        <end position="256"/>
    </location>
</feature>
<dbReference type="EC" id="3.8.1.5" evidence="2"/>
<accession>A0ABM8XYY1</accession>
<keyword evidence="3" id="KW-1185">Reference proteome</keyword>
<evidence type="ECO:0000313" key="2">
    <source>
        <dbReference type="EMBL" id="CAG9185669.1"/>
    </source>
</evidence>
<sequence>MIDVDGVRLHYLERGEGPPVVLLHGNGVQLEDFIASGLFDKLAERHRVIAFDRPGFGHSTRPRGKLWTPSLQALWLGKALERLGVTRPVVVGHSWGTLVALAMGVQAPSNIAGLVLLSGFYYPTARMEVPLNVPGAIPGVGDVLQHTVMPVLARFALKGTVRKMFAPNPVPDDFLQVVPREMMLRPRQLRAAAEDTAFMIAAVTQMQEEYAQLQVPVTLIAGADDGIVDPTAHTKRLHDELPRSELKMVAAGHMVHHAVPAEIADAVEALSSPVGAAA</sequence>
<dbReference type="SUPFAM" id="SSF53474">
    <property type="entry name" value="alpha/beta-Hydrolases"/>
    <property type="match status" value="1"/>
</dbReference>
<proteinExistence type="predicted"/>
<dbReference type="Proteomes" id="UP000706525">
    <property type="component" value="Unassembled WGS sequence"/>
</dbReference>
<dbReference type="InterPro" id="IPR029058">
    <property type="entry name" value="AB_hydrolase_fold"/>
</dbReference>
<name>A0ABM8XYY1_9BURK</name>
<dbReference type="RefSeq" id="WP_223995012.1">
    <property type="nucleotide sequence ID" value="NZ_CAJZAG010000015.1"/>
</dbReference>
<dbReference type="GO" id="GO:0018786">
    <property type="term" value="F:haloalkane dehalogenase activity"/>
    <property type="evidence" value="ECO:0007669"/>
    <property type="project" value="UniProtKB-EC"/>
</dbReference>
<protein>
    <submittedName>
        <fullName evidence="2">Haloalkane dehalogenase</fullName>
        <ecNumber evidence="2">3.8.1.5</ecNumber>
    </submittedName>
</protein>
<organism evidence="2 3">
    <name type="scientific">Cupriavidus pampae</name>
    <dbReference type="NCBI Taxonomy" id="659251"/>
    <lineage>
        <taxon>Bacteria</taxon>
        <taxon>Pseudomonadati</taxon>
        <taxon>Pseudomonadota</taxon>
        <taxon>Betaproteobacteria</taxon>
        <taxon>Burkholderiales</taxon>
        <taxon>Burkholderiaceae</taxon>
        <taxon>Cupriavidus</taxon>
    </lineage>
</organism>
<dbReference type="Gene3D" id="3.40.50.1820">
    <property type="entry name" value="alpha/beta hydrolase"/>
    <property type="match status" value="1"/>
</dbReference>
<dbReference type="EMBL" id="CAJZAG010000015">
    <property type="protein sequence ID" value="CAG9185669.1"/>
    <property type="molecule type" value="Genomic_DNA"/>
</dbReference>
<dbReference type="PRINTS" id="PR00412">
    <property type="entry name" value="EPOXHYDRLASE"/>
</dbReference>